<dbReference type="STRING" id="1108045.GORHZ_069_00570"/>
<accession>K6V190</accession>
<organism evidence="2 3">
    <name type="scientific">Gordonia rhizosphera NBRC 16068</name>
    <dbReference type="NCBI Taxonomy" id="1108045"/>
    <lineage>
        <taxon>Bacteria</taxon>
        <taxon>Bacillati</taxon>
        <taxon>Actinomycetota</taxon>
        <taxon>Actinomycetes</taxon>
        <taxon>Mycobacteriales</taxon>
        <taxon>Gordoniaceae</taxon>
        <taxon>Gordonia</taxon>
    </lineage>
</organism>
<feature type="region of interest" description="Disordered" evidence="1">
    <location>
        <begin position="35"/>
        <end position="60"/>
    </location>
</feature>
<evidence type="ECO:0000256" key="1">
    <source>
        <dbReference type="SAM" id="MobiDB-lite"/>
    </source>
</evidence>
<dbReference type="OrthoDB" id="4378118at2"/>
<comment type="caution">
    <text evidence="2">The sequence shown here is derived from an EMBL/GenBank/DDBJ whole genome shotgun (WGS) entry which is preliminary data.</text>
</comment>
<dbReference type="AlphaFoldDB" id="K6V190"/>
<keyword evidence="3" id="KW-1185">Reference proteome</keyword>
<protein>
    <submittedName>
        <fullName evidence="2">Uncharacterized protein</fullName>
    </submittedName>
</protein>
<dbReference type="RefSeq" id="WP_006331850.1">
    <property type="nucleotide sequence ID" value="NZ_BAHC01000069.1"/>
</dbReference>
<name>K6V190_9ACTN</name>
<gene>
    <name evidence="2" type="ORF">GORHZ_069_00570</name>
</gene>
<evidence type="ECO:0000313" key="2">
    <source>
        <dbReference type="EMBL" id="GAB89678.1"/>
    </source>
</evidence>
<sequence>MTTEAPQLRVGEQLACPTCSTKVVVVKAPAGGEASVTCDGSPLQPARSVTQPAPDGAEPKTLIGKRYVDADDSVELLCTASGSGQLSCGGSAMTIKAAKALPASD</sequence>
<proteinExistence type="predicted"/>
<evidence type="ECO:0000313" key="3">
    <source>
        <dbReference type="Proteomes" id="UP000008363"/>
    </source>
</evidence>
<dbReference type="eggNOG" id="ENOG50336QK">
    <property type="taxonomic scope" value="Bacteria"/>
</dbReference>
<dbReference type="Proteomes" id="UP000008363">
    <property type="component" value="Unassembled WGS sequence"/>
</dbReference>
<reference evidence="2 3" key="1">
    <citation type="submission" date="2012-08" db="EMBL/GenBank/DDBJ databases">
        <title>Whole genome shotgun sequence of Gordonia rhizosphera NBRC 16068.</title>
        <authorList>
            <person name="Takarada H."/>
            <person name="Isaki S."/>
            <person name="Hosoyama A."/>
            <person name="Tsuchikane K."/>
            <person name="Katsumata H."/>
            <person name="Baba S."/>
            <person name="Ohji S."/>
            <person name="Yamazaki S."/>
            <person name="Fujita N."/>
        </authorList>
    </citation>
    <scope>NUCLEOTIDE SEQUENCE [LARGE SCALE GENOMIC DNA]</scope>
    <source>
        <strain evidence="2 3">NBRC 16068</strain>
    </source>
</reference>
<dbReference type="EMBL" id="BAHC01000069">
    <property type="protein sequence ID" value="GAB89678.1"/>
    <property type="molecule type" value="Genomic_DNA"/>
</dbReference>